<protein>
    <submittedName>
        <fullName evidence="3">Ribosome-associated GTPase EngA</fullName>
    </submittedName>
</protein>
<evidence type="ECO:0000259" key="2">
    <source>
        <dbReference type="Pfam" id="PF14714"/>
    </source>
</evidence>
<dbReference type="SUPFAM" id="SSF52540">
    <property type="entry name" value="P-loop containing nucleoside triphosphate hydrolases"/>
    <property type="match status" value="1"/>
</dbReference>
<evidence type="ECO:0000256" key="1">
    <source>
        <dbReference type="ARBA" id="ARBA00022741"/>
    </source>
</evidence>
<dbReference type="FunFam" id="3.30.300.20:FF:000004">
    <property type="entry name" value="GTPase Der"/>
    <property type="match status" value="1"/>
</dbReference>
<organism evidence="3">
    <name type="scientific">human gut metagenome</name>
    <dbReference type="NCBI Taxonomy" id="408170"/>
    <lineage>
        <taxon>unclassified sequences</taxon>
        <taxon>metagenomes</taxon>
        <taxon>organismal metagenomes</taxon>
    </lineage>
</organism>
<evidence type="ECO:0000313" key="3">
    <source>
        <dbReference type="EMBL" id="EKC59952.1"/>
    </source>
</evidence>
<dbReference type="GO" id="GO:0000166">
    <property type="term" value="F:nucleotide binding"/>
    <property type="evidence" value="ECO:0007669"/>
    <property type="project" value="UniProtKB-KW"/>
</dbReference>
<dbReference type="Pfam" id="PF14714">
    <property type="entry name" value="KH_dom-like"/>
    <property type="match status" value="1"/>
</dbReference>
<proteinExistence type="predicted"/>
<comment type="caution">
    <text evidence="3">The sequence shown here is derived from an EMBL/GenBank/DDBJ whole genome shotgun (WGS) entry which is preliminary data.</text>
</comment>
<dbReference type="AlphaFoldDB" id="K1SH30"/>
<dbReference type="EMBL" id="AJWZ01006379">
    <property type="protein sequence ID" value="EKC59952.1"/>
    <property type="molecule type" value="Genomic_DNA"/>
</dbReference>
<dbReference type="InterPro" id="IPR032859">
    <property type="entry name" value="KH_dom-like"/>
</dbReference>
<dbReference type="Gene3D" id="3.30.300.20">
    <property type="match status" value="1"/>
</dbReference>
<keyword evidence="1" id="KW-0547">Nucleotide-binding</keyword>
<dbReference type="GO" id="GO:0043022">
    <property type="term" value="F:ribosome binding"/>
    <property type="evidence" value="ECO:0007669"/>
    <property type="project" value="TreeGrafter"/>
</dbReference>
<reference evidence="3" key="1">
    <citation type="journal article" date="2013" name="Environ. Microbiol.">
        <title>Microbiota from the distal guts of lean and obese adolescents exhibit partial functional redundancy besides clear differences in community structure.</title>
        <authorList>
            <person name="Ferrer M."/>
            <person name="Ruiz A."/>
            <person name="Lanza F."/>
            <person name="Haange S.B."/>
            <person name="Oberbach A."/>
            <person name="Till H."/>
            <person name="Bargiela R."/>
            <person name="Campoy C."/>
            <person name="Segura M.T."/>
            <person name="Richter M."/>
            <person name="von Bergen M."/>
            <person name="Seifert J."/>
            <person name="Suarez A."/>
        </authorList>
    </citation>
    <scope>NUCLEOTIDE SEQUENCE</scope>
</reference>
<sequence>VQPPTDKGRRLKLYYMTQASTKPPTFVVFVNDKKLFHFSYERYLVNQLRKEFGLVGTPIRMIAREKIEKNEKSNTK</sequence>
<dbReference type="InterPro" id="IPR027417">
    <property type="entry name" value="P-loop_NTPase"/>
</dbReference>
<feature type="domain" description="GTPase Der C-terminal KH-domain-like" evidence="2">
    <location>
        <begin position="2"/>
        <end position="64"/>
    </location>
</feature>
<accession>K1SH30</accession>
<name>K1SH30_9ZZZZ</name>
<dbReference type="PANTHER" id="PTHR43834:SF6">
    <property type="entry name" value="GTPASE DER"/>
    <property type="match status" value="1"/>
</dbReference>
<feature type="non-terminal residue" evidence="3">
    <location>
        <position position="1"/>
    </location>
</feature>
<dbReference type="InterPro" id="IPR015946">
    <property type="entry name" value="KH_dom-like_a/b"/>
</dbReference>
<gene>
    <name evidence="3" type="ORF">OBE_09214</name>
</gene>
<dbReference type="PANTHER" id="PTHR43834">
    <property type="entry name" value="GTPASE DER"/>
    <property type="match status" value="1"/>
</dbReference>